<evidence type="ECO:0000256" key="1">
    <source>
        <dbReference type="SAM" id="MobiDB-lite"/>
    </source>
</evidence>
<dbReference type="Pfam" id="PF14291">
    <property type="entry name" value="DUF4371"/>
    <property type="match status" value="1"/>
</dbReference>
<dbReference type="Gramene" id="TraesCLE_scaffold_005248_01G000100.1">
    <property type="protein sequence ID" value="TraesCLE_scaffold_005248_01G000100.1"/>
    <property type="gene ID" value="TraesCLE_scaffold_005248_01G000100"/>
</dbReference>
<proteinExistence type="predicted"/>
<sequence>MERFPKKRRTIVRDEGSSHQHNQNDASIPPLSVEQNVVPSLHEQLDVPAPPSPPGQNDASTYEPNSANNTRNLFQVEEEINWEEQLKFDPGKRRSIDEYHPNLRDMVRLKYLANGPCQPRTGDFKVTKICGRDRRFVREWFDEFERFRPRKKKEDGYDAFVANGWSSWNKKYRLKEHVGDINSAHNQAKIDCDALLKQKEHIYVALNNQSNAERIPYYTQLNASIDVARVLLKQALPFCGHDESEESLNKGNFMEFHSYTTEQNPAVRKVVAHNVLGNNQLTSSKIQKDIAECFAKEILH</sequence>
<evidence type="ECO:0000313" key="3">
    <source>
        <dbReference type="EnsemblPlants" id="TraesCS4A02G174000.1"/>
    </source>
</evidence>
<dbReference type="PaxDb" id="4565-Traes_3B_42CD10B50.1"/>
<dbReference type="InterPro" id="IPR025398">
    <property type="entry name" value="DUF4371"/>
</dbReference>
<dbReference type="InterPro" id="IPR006580">
    <property type="entry name" value="Znf_TTF"/>
</dbReference>
<evidence type="ECO:0000313" key="4">
    <source>
        <dbReference type="Proteomes" id="UP000019116"/>
    </source>
</evidence>
<dbReference type="Gramene" id="TraesCAD_scaffold_004820_01G000100.1">
    <property type="protein sequence ID" value="TraesCAD_scaffold_004820_01G000100.1"/>
    <property type="gene ID" value="TraesCAD_scaffold_004820_01G000100"/>
</dbReference>
<dbReference type="AlphaFoldDB" id="A0A3B6HSV7"/>
<feature type="region of interest" description="Disordered" evidence="1">
    <location>
        <begin position="1"/>
        <end position="67"/>
    </location>
</feature>
<dbReference type="STRING" id="4565.A0A3B6HSV7"/>
<dbReference type="Gramene" id="TraesCS4A02G174000.1">
    <property type="protein sequence ID" value="TraesCS4A02G174000.1"/>
    <property type="gene ID" value="TraesCS4A02G174000"/>
</dbReference>
<feature type="compositionally biased region" description="Polar residues" evidence="1">
    <location>
        <begin position="55"/>
        <end position="67"/>
    </location>
</feature>
<dbReference type="SMART" id="SM00597">
    <property type="entry name" value="ZnF_TTF"/>
    <property type="match status" value="1"/>
</dbReference>
<evidence type="ECO:0000259" key="2">
    <source>
        <dbReference type="SMART" id="SM00597"/>
    </source>
</evidence>
<dbReference type="PANTHER" id="PTHR45749">
    <property type="match status" value="1"/>
</dbReference>
<keyword evidence="4" id="KW-1185">Reference proteome</keyword>
<name>A0A3B6HSV7_WHEAT</name>
<dbReference type="EnsemblPlants" id="TraesCS4A02G174000.1">
    <property type="protein sequence ID" value="TraesCS4A02G174000.1"/>
    <property type="gene ID" value="TraesCS4A02G174000"/>
</dbReference>
<accession>A0A3B6HSV7</accession>
<dbReference type="Gramene" id="TraesROB_scaffold_035677_01G000100.1">
    <property type="protein sequence ID" value="TraesROB_scaffold_035677_01G000100.1"/>
    <property type="gene ID" value="TraesROB_scaffold_035677_01G000100"/>
</dbReference>
<protein>
    <recommendedName>
        <fullName evidence="2">TTF-type domain-containing protein</fullName>
    </recommendedName>
</protein>
<reference evidence="3" key="2">
    <citation type="submission" date="2018-10" db="UniProtKB">
        <authorList>
            <consortium name="EnsemblPlants"/>
        </authorList>
    </citation>
    <scope>IDENTIFICATION</scope>
</reference>
<dbReference type="Gramene" id="TraesCS4A03G0477400.1">
    <property type="protein sequence ID" value="TraesCS4A03G0477400.1.CDS"/>
    <property type="gene ID" value="TraesCS4A03G0477400"/>
</dbReference>
<organism evidence="3">
    <name type="scientific">Triticum aestivum</name>
    <name type="common">Wheat</name>
    <dbReference type="NCBI Taxonomy" id="4565"/>
    <lineage>
        <taxon>Eukaryota</taxon>
        <taxon>Viridiplantae</taxon>
        <taxon>Streptophyta</taxon>
        <taxon>Embryophyta</taxon>
        <taxon>Tracheophyta</taxon>
        <taxon>Spermatophyta</taxon>
        <taxon>Magnoliopsida</taxon>
        <taxon>Liliopsida</taxon>
        <taxon>Poales</taxon>
        <taxon>Poaceae</taxon>
        <taxon>BOP clade</taxon>
        <taxon>Pooideae</taxon>
        <taxon>Triticodae</taxon>
        <taxon>Triticeae</taxon>
        <taxon>Triticinae</taxon>
        <taxon>Triticum</taxon>
    </lineage>
</organism>
<feature type="compositionally biased region" description="Basic residues" evidence="1">
    <location>
        <begin position="1"/>
        <end position="10"/>
    </location>
</feature>
<dbReference type="Proteomes" id="UP000019116">
    <property type="component" value="Chromosome 4A"/>
</dbReference>
<dbReference type="PANTHER" id="PTHR45749:SF37">
    <property type="entry name" value="OS05G0311600 PROTEIN"/>
    <property type="match status" value="1"/>
</dbReference>
<feature type="domain" description="TTF-type" evidence="2">
    <location>
        <begin position="132"/>
        <end position="208"/>
    </location>
</feature>
<reference evidence="3" key="1">
    <citation type="submission" date="2018-08" db="EMBL/GenBank/DDBJ databases">
        <authorList>
            <person name="Rossello M."/>
        </authorList>
    </citation>
    <scope>NUCLEOTIDE SEQUENCE [LARGE SCALE GENOMIC DNA]</scope>
    <source>
        <strain evidence="3">cv. Chinese Spring</strain>
    </source>
</reference>
<dbReference type="OrthoDB" id="691277at2759"/>
<dbReference type="OMA" id="AIDYHIN"/>
<dbReference type="SMR" id="A0A3B6HSV7"/>